<evidence type="ECO:0000256" key="2">
    <source>
        <dbReference type="ARBA" id="ARBA00008226"/>
    </source>
</evidence>
<name>A0A6N9TP79_DISTH</name>
<evidence type="ECO:0000256" key="6">
    <source>
        <dbReference type="ARBA" id="ARBA00022840"/>
    </source>
</evidence>
<comment type="caution">
    <text evidence="12">The sequence shown here is derived from an EMBL/GenBank/DDBJ whole genome shotgun (WGS) entry which is preliminary data.</text>
</comment>
<feature type="domain" description="DALR anticodon binding" evidence="11">
    <location>
        <begin position="585"/>
        <end position="677"/>
    </location>
</feature>
<dbReference type="GO" id="GO:0005829">
    <property type="term" value="C:cytosol"/>
    <property type="evidence" value="ECO:0007669"/>
    <property type="project" value="TreeGrafter"/>
</dbReference>
<keyword evidence="7 10" id="KW-0648">Protein biosynthesis</keyword>
<organism evidence="12 13">
    <name type="scientific">Dissulfurirhabdus thermomarina</name>
    <dbReference type="NCBI Taxonomy" id="1765737"/>
    <lineage>
        <taxon>Bacteria</taxon>
        <taxon>Deltaproteobacteria</taxon>
        <taxon>Dissulfurirhabdaceae</taxon>
        <taxon>Dissulfurirhabdus</taxon>
    </lineage>
</organism>
<evidence type="ECO:0000313" key="13">
    <source>
        <dbReference type="Proteomes" id="UP000469346"/>
    </source>
</evidence>
<dbReference type="SUPFAM" id="SSF109604">
    <property type="entry name" value="HD-domain/PDEase-like"/>
    <property type="match status" value="1"/>
</dbReference>
<dbReference type="PRINTS" id="PR01045">
    <property type="entry name" value="TRNASYNTHGB"/>
</dbReference>
<comment type="similarity">
    <text evidence="2 10">Belongs to the class-II aminoacyl-tRNA synthetase family.</text>
</comment>
<dbReference type="InterPro" id="IPR008909">
    <property type="entry name" value="DALR_anticod-bd"/>
</dbReference>
<evidence type="ECO:0000313" key="12">
    <source>
        <dbReference type="EMBL" id="NDY43082.1"/>
    </source>
</evidence>
<dbReference type="GO" id="GO:0005524">
    <property type="term" value="F:ATP binding"/>
    <property type="evidence" value="ECO:0007669"/>
    <property type="project" value="UniProtKB-UniRule"/>
</dbReference>
<keyword evidence="3 10" id="KW-0963">Cytoplasm</keyword>
<evidence type="ECO:0000256" key="8">
    <source>
        <dbReference type="ARBA" id="ARBA00023146"/>
    </source>
</evidence>
<dbReference type="EMBL" id="JAAGRR010000118">
    <property type="protein sequence ID" value="NDY43082.1"/>
    <property type="molecule type" value="Genomic_DNA"/>
</dbReference>
<evidence type="ECO:0000256" key="3">
    <source>
        <dbReference type="ARBA" id="ARBA00022490"/>
    </source>
</evidence>
<dbReference type="Pfam" id="PF05746">
    <property type="entry name" value="DALR_1"/>
    <property type="match status" value="1"/>
</dbReference>
<dbReference type="HAMAP" id="MF_00255">
    <property type="entry name" value="Gly_tRNA_synth_beta"/>
    <property type="match status" value="1"/>
</dbReference>
<evidence type="ECO:0000256" key="10">
    <source>
        <dbReference type="HAMAP-Rule" id="MF_00255"/>
    </source>
</evidence>
<dbReference type="PANTHER" id="PTHR30075">
    <property type="entry name" value="GLYCYL-TRNA SYNTHETASE"/>
    <property type="match status" value="1"/>
</dbReference>
<accession>A0A6N9TP79</accession>
<comment type="subunit">
    <text evidence="10">Tetramer of two alpha and two beta subunits.</text>
</comment>
<dbReference type="RefSeq" id="WP_163299199.1">
    <property type="nucleotide sequence ID" value="NZ_JAAGRR010000118.1"/>
</dbReference>
<keyword evidence="4 10" id="KW-0436">Ligase</keyword>
<dbReference type="GO" id="GO:0004820">
    <property type="term" value="F:glycine-tRNA ligase activity"/>
    <property type="evidence" value="ECO:0007669"/>
    <property type="project" value="UniProtKB-UniRule"/>
</dbReference>
<comment type="subcellular location">
    <subcellularLocation>
        <location evidence="1 10">Cytoplasm</location>
    </subcellularLocation>
</comment>
<keyword evidence="6 10" id="KW-0067">ATP-binding</keyword>
<evidence type="ECO:0000256" key="9">
    <source>
        <dbReference type="ARBA" id="ARBA00047937"/>
    </source>
</evidence>
<dbReference type="EC" id="6.1.1.14" evidence="10"/>
<protein>
    <recommendedName>
        <fullName evidence="10">Glycine--tRNA ligase beta subunit</fullName>
        <ecNumber evidence="10">6.1.1.14</ecNumber>
    </recommendedName>
    <alternativeName>
        <fullName evidence="10">Glycyl-tRNA synthetase beta subunit</fullName>
        <shortName evidence="10">GlyRS</shortName>
    </alternativeName>
</protein>
<dbReference type="GO" id="GO:0006426">
    <property type="term" value="P:glycyl-tRNA aminoacylation"/>
    <property type="evidence" value="ECO:0007669"/>
    <property type="project" value="UniProtKB-UniRule"/>
</dbReference>
<dbReference type="AlphaFoldDB" id="A0A6N9TP79"/>
<dbReference type="PROSITE" id="PS50861">
    <property type="entry name" value="AA_TRNA_LIGASE_II_GLYAB"/>
    <property type="match status" value="1"/>
</dbReference>
<proteinExistence type="inferred from homology"/>
<keyword evidence="8 10" id="KW-0030">Aminoacyl-tRNA synthetase</keyword>
<dbReference type="GO" id="GO:0006420">
    <property type="term" value="P:arginyl-tRNA aminoacylation"/>
    <property type="evidence" value="ECO:0007669"/>
    <property type="project" value="InterPro"/>
</dbReference>
<keyword evidence="13" id="KW-1185">Reference proteome</keyword>
<evidence type="ECO:0000256" key="5">
    <source>
        <dbReference type="ARBA" id="ARBA00022741"/>
    </source>
</evidence>
<keyword evidence="5 10" id="KW-0547">Nucleotide-binding</keyword>
<reference evidence="12 13" key="1">
    <citation type="submission" date="2020-02" db="EMBL/GenBank/DDBJ databases">
        <title>Comparative genomics of sulfur disproportionating microorganisms.</title>
        <authorList>
            <person name="Ward L.M."/>
            <person name="Bertran E."/>
            <person name="Johnston D.T."/>
        </authorList>
    </citation>
    <scope>NUCLEOTIDE SEQUENCE [LARGE SCALE GENOMIC DNA]</scope>
    <source>
        <strain evidence="12 13">DSM 100025</strain>
    </source>
</reference>
<evidence type="ECO:0000256" key="7">
    <source>
        <dbReference type="ARBA" id="ARBA00022917"/>
    </source>
</evidence>
<dbReference type="PANTHER" id="PTHR30075:SF2">
    <property type="entry name" value="GLYCINE--TRNA LIGASE, CHLOROPLASTIC_MITOCHONDRIAL 2"/>
    <property type="match status" value="1"/>
</dbReference>
<gene>
    <name evidence="10" type="primary">glyS</name>
    <name evidence="12" type="ORF">G3N55_09535</name>
</gene>
<dbReference type="Pfam" id="PF02092">
    <property type="entry name" value="tRNA_synt_2f"/>
    <property type="match status" value="1"/>
</dbReference>
<dbReference type="Proteomes" id="UP000469346">
    <property type="component" value="Unassembled WGS sequence"/>
</dbReference>
<dbReference type="InterPro" id="IPR015944">
    <property type="entry name" value="Gly-tRNA-synth_bsu"/>
</dbReference>
<evidence type="ECO:0000256" key="1">
    <source>
        <dbReference type="ARBA" id="ARBA00004496"/>
    </source>
</evidence>
<dbReference type="GO" id="GO:0004814">
    <property type="term" value="F:arginine-tRNA ligase activity"/>
    <property type="evidence" value="ECO:0007669"/>
    <property type="project" value="InterPro"/>
</dbReference>
<evidence type="ECO:0000259" key="11">
    <source>
        <dbReference type="Pfam" id="PF05746"/>
    </source>
</evidence>
<dbReference type="InterPro" id="IPR006194">
    <property type="entry name" value="Gly-tRNA-synth_heterodimer"/>
</dbReference>
<sequence>MNRRPLLFEIGTEELPAGFLPGALEALEDLARRGLEAARLAHGPVRTLGTPRRLALFVDGLAEAQADLEERLTGPPAAAAFDGKGRPTRAAEGFARKHGVDVSALSVEETDRGAYVVLDRRVPGRPALEVLPGILAGLVTALPFPKTMRWGAHDLRFARPIRWLVALFGDDVVPLALAGVRSGRESRGHRFAAPGPVAVAADLEAYRTALADRFVTADPADRRARVREAAEAAAAARGGRLLPDPELIDLNADLTEYPVAVCGDFDRRFLELPRPVLVTAMREHQKYFAVVDEAGDLLPHFVAVNNTPSPRPELVTRGHERVLRARLADAAFFFEEDRRRPLEAYVPGLADVVFHAPLGSMLDKTRRVEALARFVARRLDPAAEAGAARAARLAKADLLTEMVGEFPTLQGIMGREYALLSGETPEVADAIREHYLPVRAGGELPAGAAGAAVALADKADTVCATFAIGLQPSGTADPYGLRRLALGVIRILEDRSPPLRLDELVDAALAGLPEGLGADLDAVRREVLDFFRARLVHELAGRGHPADTVEAAVRCGFEDPADCRRRVEALEAVRGRPEFAPLGTAFKRVMNILKDFQGGGLDPERLAEPAERSLHEALSGMEAEVRQRFHDRDYEAGLVRLLDLKPHVDRFFDEVMVMAEDPAVRRNRLALLRRIADLFLAVGDLSAMAAG</sequence>
<dbReference type="NCBIfam" id="TIGR00211">
    <property type="entry name" value="glyS"/>
    <property type="match status" value="1"/>
</dbReference>
<evidence type="ECO:0000256" key="4">
    <source>
        <dbReference type="ARBA" id="ARBA00022598"/>
    </source>
</evidence>
<comment type="catalytic activity">
    <reaction evidence="9 10">
        <text>tRNA(Gly) + glycine + ATP = glycyl-tRNA(Gly) + AMP + diphosphate</text>
        <dbReference type="Rhea" id="RHEA:16013"/>
        <dbReference type="Rhea" id="RHEA-COMP:9664"/>
        <dbReference type="Rhea" id="RHEA-COMP:9683"/>
        <dbReference type="ChEBI" id="CHEBI:30616"/>
        <dbReference type="ChEBI" id="CHEBI:33019"/>
        <dbReference type="ChEBI" id="CHEBI:57305"/>
        <dbReference type="ChEBI" id="CHEBI:78442"/>
        <dbReference type="ChEBI" id="CHEBI:78522"/>
        <dbReference type="ChEBI" id="CHEBI:456215"/>
        <dbReference type="EC" id="6.1.1.14"/>
    </reaction>
</comment>